<keyword evidence="1" id="KW-0812">Transmembrane</keyword>
<reference evidence="2" key="1">
    <citation type="submission" date="2022-10" db="EMBL/GenBank/DDBJ databases">
        <title>The WGS of Solirubrobacter ginsenosidimutans DSM 21036.</title>
        <authorList>
            <person name="Jiang Z."/>
        </authorList>
    </citation>
    <scope>NUCLEOTIDE SEQUENCE</scope>
    <source>
        <strain evidence="2">DSM 21036</strain>
    </source>
</reference>
<dbReference type="PROSITE" id="PS51257">
    <property type="entry name" value="PROKAR_LIPOPROTEIN"/>
    <property type="match status" value="1"/>
</dbReference>
<evidence type="ECO:0000256" key="1">
    <source>
        <dbReference type="SAM" id="Phobius"/>
    </source>
</evidence>
<keyword evidence="1" id="KW-0472">Membrane</keyword>
<comment type="caution">
    <text evidence="2">The sequence shown here is derived from an EMBL/GenBank/DDBJ whole genome shotgun (WGS) entry which is preliminary data.</text>
</comment>
<organism evidence="2 3">
    <name type="scientific">Solirubrobacter ginsenosidimutans</name>
    <dbReference type="NCBI Taxonomy" id="490573"/>
    <lineage>
        <taxon>Bacteria</taxon>
        <taxon>Bacillati</taxon>
        <taxon>Actinomycetota</taxon>
        <taxon>Thermoleophilia</taxon>
        <taxon>Solirubrobacterales</taxon>
        <taxon>Solirubrobacteraceae</taxon>
        <taxon>Solirubrobacter</taxon>
    </lineage>
</organism>
<dbReference type="Proteomes" id="UP001149140">
    <property type="component" value="Unassembled WGS sequence"/>
</dbReference>
<accession>A0A9X3N526</accession>
<protein>
    <submittedName>
        <fullName evidence="2">Uncharacterized protein</fullName>
    </submittedName>
</protein>
<proteinExistence type="predicted"/>
<evidence type="ECO:0000313" key="2">
    <source>
        <dbReference type="EMBL" id="MDA0167165.1"/>
    </source>
</evidence>
<keyword evidence="3" id="KW-1185">Reference proteome</keyword>
<evidence type="ECO:0000313" key="3">
    <source>
        <dbReference type="Proteomes" id="UP001149140"/>
    </source>
</evidence>
<feature type="transmembrane region" description="Helical" evidence="1">
    <location>
        <begin position="20"/>
        <end position="41"/>
    </location>
</feature>
<dbReference type="RefSeq" id="WP_270046415.1">
    <property type="nucleotide sequence ID" value="NZ_JAPDOD010000090.1"/>
</dbReference>
<dbReference type="EMBL" id="JAPDOD010000090">
    <property type="protein sequence ID" value="MDA0167165.1"/>
    <property type="molecule type" value="Genomic_DNA"/>
</dbReference>
<gene>
    <name evidence="2" type="ORF">OM076_43295</name>
</gene>
<sequence length="136" mass="14432">MDDGELRRAYRTLDEPMRVLGISLTGWASLLVACGLGYAWLLISPLGWRASVSVAVVVFGGPAALLALREQSTIGPGRLLLAVVRWRLRAPMILTPAADRRTRRGGVRLDVPAPSDDAVSDTALVDGWPAASEGAA</sequence>
<name>A0A9X3N526_9ACTN</name>
<keyword evidence="1" id="KW-1133">Transmembrane helix</keyword>
<dbReference type="AlphaFoldDB" id="A0A9X3N526"/>
<feature type="transmembrane region" description="Helical" evidence="1">
    <location>
        <begin position="47"/>
        <end position="68"/>
    </location>
</feature>